<dbReference type="CDD" id="cd00009">
    <property type="entry name" value="AAA"/>
    <property type="match status" value="1"/>
</dbReference>
<sequence length="196" mass="22615">MSIKENAKFLKLAYTFRYAEKRIKEAEEHGEPISCFLQDLLEKEAALRRENGITKRIKQGKFPHKKYLIDFKTDHMNKELVRRINSLKTLDFIEENKNVILIGNPGTGKTHLAIALGIEACMKGMSVLYTSVPNLVIELKEAMSLNQISLYRRKFERYDLVILDELGYISFDKEANEILFNLISNRNDTGSILITT</sequence>
<accession>A0ABV9QJF2</accession>
<protein>
    <submittedName>
        <fullName evidence="2">ATP-binding protein</fullName>
    </submittedName>
</protein>
<proteinExistence type="predicted"/>
<dbReference type="PANTHER" id="PTHR30050:SF4">
    <property type="entry name" value="ATP-BINDING PROTEIN RV3427C IN INSERTION SEQUENCE-RELATED"/>
    <property type="match status" value="1"/>
</dbReference>
<dbReference type="GO" id="GO:0005524">
    <property type="term" value="F:ATP binding"/>
    <property type="evidence" value="ECO:0007669"/>
    <property type="project" value="UniProtKB-KW"/>
</dbReference>
<evidence type="ECO:0000313" key="3">
    <source>
        <dbReference type="Proteomes" id="UP001595916"/>
    </source>
</evidence>
<dbReference type="SUPFAM" id="SSF52540">
    <property type="entry name" value="P-loop containing nucleoside triphosphate hydrolases"/>
    <property type="match status" value="1"/>
</dbReference>
<comment type="caution">
    <text evidence="2">The sequence shown here is derived from an EMBL/GenBank/DDBJ whole genome shotgun (WGS) entry which is preliminary data.</text>
</comment>
<dbReference type="RefSeq" id="WP_379788017.1">
    <property type="nucleotide sequence ID" value="NZ_JBHSHL010000017.1"/>
</dbReference>
<gene>
    <name evidence="2" type="ORF">ACFO4R_05360</name>
</gene>
<reference evidence="3" key="1">
    <citation type="journal article" date="2019" name="Int. J. Syst. Evol. Microbiol.">
        <title>The Global Catalogue of Microorganisms (GCM) 10K type strain sequencing project: providing services to taxonomists for standard genome sequencing and annotation.</title>
        <authorList>
            <consortium name="The Broad Institute Genomics Platform"/>
            <consortium name="The Broad Institute Genome Sequencing Center for Infectious Disease"/>
            <person name="Wu L."/>
            <person name="Ma J."/>
        </authorList>
    </citation>
    <scope>NUCLEOTIDE SEQUENCE [LARGE SCALE GENOMIC DNA]</scope>
    <source>
        <strain evidence="3">CCUG 46385</strain>
    </source>
</reference>
<name>A0ABV9QJF2_9FIRM</name>
<dbReference type="Pfam" id="PF01695">
    <property type="entry name" value="IstB_IS21"/>
    <property type="match status" value="1"/>
</dbReference>
<evidence type="ECO:0000313" key="2">
    <source>
        <dbReference type="EMBL" id="MFC4804507.1"/>
    </source>
</evidence>
<feature type="non-terminal residue" evidence="2">
    <location>
        <position position="196"/>
    </location>
</feature>
<dbReference type="Proteomes" id="UP001595916">
    <property type="component" value="Unassembled WGS sequence"/>
</dbReference>
<feature type="domain" description="IstB-like ATP-binding" evidence="1">
    <location>
        <begin position="7"/>
        <end position="196"/>
    </location>
</feature>
<dbReference type="InterPro" id="IPR027417">
    <property type="entry name" value="P-loop_NTPase"/>
</dbReference>
<keyword evidence="2" id="KW-0547">Nucleotide-binding</keyword>
<keyword evidence="3" id="KW-1185">Reference proteome</keyword>
<keyword evidence="2" id="KW-0067">ATP-binding</keyword>
<dbReference type="Gene3D" id="3.40.50.300">
    <property type="entry name" value="P-loop containing nucleotide triphosphate hydrolases"/>
    <property type="match status" value="1"/>
</dbReference>
<dbReference type="InterPro" id="IPR002611">
    <property type="entry name" value="IstB_ATP-bd"/>
</dbReference>
<dbReference type="PANTHER" id="PTHR30050">
    <property type="entry name" value="CHROMOSOMAL REPLICATION INITIATOR PROTEIN DNAA"/>
    <property type="match status" value="1"/>
</dbReference>
<evidence type="ECO:0000259" key="1">
    <source>
        <dbReference type="Pfam" id="PF01695"/>
    </source>
</evidence>
<organism evidence="2 3">
    <name type="scientific">Filifactor villosus</name>
    <dbReference type="NCBI Taxonomy" id="29374"/>
    <lineage>
        <taxon>Bacteria</taxon>
        <taxon>Bacillati</taxon>
        <taxon>Bacillota</taxon>
        <taxon>Clostridia</taxon>
        <taxon>Peptostreptococcales</taxon>
        <taxon>Filifactoraceae</taxon>
        <taxon>Filifactor</taxon>
    </lineage>
</organism>
<dbReference type="EMBL" id="JBHSHL010000017">
    <property type="protein sequence ID" value="MFC4804507.1"/>
    <property type="molecule type" value="Genomic_DNA"/>
</dbReference>